<organism evidence="2 3">
    <name type="scientific">Saltatorellus ferox</name>
    <dbReference type="NCBI Taxonomy" id="2528018"/>
    <lineage>
        <taxon>Bacteria</taxon>
        <taxon>Pseudomonadati</taxon>
        <taxon>Planctomycetota</taxon>
        <taxon>Planctomycetia</taxon>
        <taxon>Planctomycetia incertae sedis</taxon>
        <taxon>Saltatorellus</taxon>
    </lineage>
</organism>
<dbReference type="EMBL" id="CP036434">
    <property type="protein sequence ID" value="QDV06474.1"/>
    <property type="molecule type" value="Genomic_DNA"/>
</dbReference>
<sequence>MSDKTEKVTPEVLDEHGDELIHVPTGQSRLRYIATIGLVLFLLIIFVVADLFQSSLTGGGGGSDEIFLTWQDPADGEKHEVKESEFFETARFLSNMAAFGIYTPYSLIFGEQTQKRSSRPEPTEQDVASFLIYEEMAKDAGIAVSDQEHIDFLRSRFGSNEGLEAAARQARTTRLAISEDARRIERVAKLNGLMFSTLGIPDPDAVVKTWQEGRPEFKFQSISVNRDDFLATAEAEVPDDEALATWFHERPDFEQRKLYTEEKVVPRVAYVVPGDDFDPAKLFEAYPAPEGVDLDQQAQSYFSQFRTTRFKAPEKAKPEGDEEVAEPDEIPEKPFYDFEEVEEEVRAEAPIHAALTAFVTDMQDRSAEGATVDLAAEAEALGLTVVEGGEPMTREEMTAADTWGSAQIASQLAFSSANAIVPRVTATPDALVVAQVASKIERAEPPFEDIRDQVATLWAEQRAAELAVESLDYLRQTLAAKPDDVENADWTPEIAWIDLQKAAGEAGYATYDRPWLERSAMPEGQTFQTATPVNRYMMMTPTVYDMEPGTVGPAAKGSDGKTAFLIRFDSQREKDVSEIDANTVFQLRGQAANEQLREFGAQVLLGDGAWLAERAAIRFPKNEAREAEKKAKEANPTAG</sequence>
<keyword evidence="3" id="KW-1185">Reference proteome</keyword>
<dbReference type="RefSeq" id="WP_145196687.1">
    <property type="nucleotide sequence ID" value="NZ_CP036434.1"/>
</dbReference>
<reference evidence="2 3" key="1">
    <citation type="submission" date="2019-02" db="EMBL/GenBank/DDBJ databases">
        <title>Deep-cultivation of Planctomycetes and their phenomic and genomic characterization uncovers novel biology.</title>
        <authorList>
            <person name="Wiegand S."/>
            <person name="Jogler M."/>
            <person name="Boedeker C."/>
            <person name="Pinto D."/>
            <person name="Vollmers J."/>
            <person name="Rivas-Marin E."/>
            <person name="Kohn T."/>
            <person name="Peeters S.H."/>
            <person name="Heuer A."/>
            <person name="Rast P."/>
            <person name="Oberbeckmann S."/>
            <person name="Bunk B."/>
            <person name="Jeske O."/>
            <person name="Meyerdierks A."/>
            <person name="Storesund J.E."/>
            <person name="Kallscheuer N."/>
            <person name="Luecker S."/>
            <person name="Lage O.M."/>
            <person name="Pohl T."/>
            <person name="Merkel B.J."/>
            <person name="Hornburger P."/>
            <person name="Mueller R.-W."/>
            <person name="Bruemmer F."/>
            <person name="Labrenz M."/>
            <person name="Spormann A.M."/>
            <person name="Op den Camp H."/>
            <person name="Overmann J."/>
            <person name="Amann R."/>
            <person name="Jetten M.S.M."/>
            <person name="Mascher T."/>
            <person name="Medema M.H."/>
            <person name="Devos D.P."/>
            <person name="Kaster A.-K."/>
            <person name="Ovreas L."/>
            <person name="Rohde M."/>
            <person name="Galperin M.Y."/>
            <person name="Jogler C."/>
        </authorList>
    </citation>
    <scope>NUCLEOTIDE SEQUENCE [LARGE SCALE GENOMIC DNA]</scope>
    <source>
        <strain evidence="2 3">Poly30</strain>
    </source>
</reference>
<gene>
    <name evidence="2" type="ORF">Poly30_19840</name>
</gene>
<accession>A0A518EQV5</accession>
<dbReference type="Proteomes" id="UP000320390">
    <property type="component" value="Chromosome"/>
</dbReference>
<proteinExistence type="predicted"/>
<evidence type="ECO:0008006" key="4">
    <source>
        <dbReference type="Google" id="ProtNLM"/>
    </source>
</evidence>
<dbReference type="OrthoDB" id="9768393at2"/>
<evidence type="ECO:0000313" key="2">
    <source>
        <dbReference type="EMBL" id="QDV06474.1"/>
    </source>
</evidence>
<keyword evidence="1" id="KW-0472">Membrane</keyword>
<protein>
    <recommendedName>
        <fullName evidence="4">Periplasmic folding chaperone</fullName>
    </recommendedName>
</protein>
<keyword evidence="1" id="KW-1133">Transmembrane helix</keyword>
<evidence type="ECO:0000256" key="1">
    <source>
        <dbReference type="SAM" id="Phobius"/>
    </source>
</evidence>
<name>A0A518EQV5_9BACT</name>
<keyword evidence="1" id="KW-0812">Transmembrane</keyword>
<feature type="transmembrane region" description="Helical" evidence="1">
    <location>
        <begin position="30"/>
        <end position="49"/>
    </location>
</feature>
<dbReference type="AlphaFoldDB" id="A0A518EQV5"/>
<evidence type="ECO:0000313" key="3">
    <source>
        <dbReference type="Proteomes" id="UP000320390"/>
    </source>
</evidence>